<accession>A0A3M0MK87</accession>
<comment type="caution">
    <text evidence="4">The sequence shown here is derived from an EMBL/GenBank/DDBJ whole genome shotgun (WGS) entry which is preliminary data.</text>
</comment>
<feature type="signal peptide" evidence="2">
    <location>
        <begin position="1"/>
        <end position="25"/>
    </location>
</feature>
<dbReference type="InterPro" id="IPR023346">
    <property type="entry name" value="Lysozyme-like_dom_sf"/>
</dbReference>
<dbReference type="AlphaFoldDB" id="A0A3M0MK87"/>
<dbReference type="SUPFAM" id="SSF53955">
    <property type="entry name" value="Lysozyme-like"/>
    <property type="match status" value="1"/>
</dbReference>
<dbReference type="Gene3D" id="1.10.530.10">
    <property type="match status" value="1"/>
</dbReference>
<dbReference type="Proteomes" id="UP000273516">
    <property type="component" value="Unassembled WGS sequence"/>
</dbReference>
<evidence type="ECO:0000313" key="4">
    <source>
        <dbReference type="EMBL" id="RMC37855.1"/>
    </source>
</evidence>
<evidence type="ECO:0000256" key="2">
    <source>
        <dbReference type="SAM" id="SignalP"/>
    </source>
</evidence>
<proteinExistence type="inferred from homology"/>
<reference evidence="4 5" key="1">
    <citation type="submission" date="2018-07" db="EMBL/GenBank/DDBJ databases">
        <authorList>
            <person name="Zhang Y."/>
            <person name="Wang L."/>
            <person name="Ma S."/>
        </authorList>
    </citation>
    <scope>NUCLEOTIDE SEQUENCE [LARGE SCALE GENOMIC DNA]</scope>
    <source>
        <strain evidence="4 5">4-2</strain>
    </source>
</reference>
<dbReference type="Pfam" id="PF01464">
    <property type="entry name" value="SLT"/>
    <property type="match status" value="1"/>
</dbReference>
<evidence type="ECO:0000313" key="5">
    <source>
        <dbReference type="Proteomes" id="UP000273516"/>
    </source>
</evidence>
<keyword evidence="2" id="KW-0732">Signal</keyword>
<keyword evidence="5" id="KW-1185">Reference proteome</keyword>
<dbReference type="PROSITE" id="PS51257">
    <property type="entry name" value="PROKAR_LIPOPROTEIN"/>
    <property type="match status" value="1"/>
</dbReference>
<sequence length="216" mass="23247">MKRPYGIRMRSVLVLAALALLSACNMDTGPSSEEAAQEKARLLALAVSPPMRWEHKSGSDEWTAATLAALEREGVTMLSNVPHDIGTYCPNYAELTKVERKAFWAGFMSALAKHESTYNPMAAGGGGRWLGLMQIAPGTWRSYGCSGHITDGADNMACAVRIMSKQVGRDNAVARDGSGGWRGVARDWGPMRSAAKRADIAAWTSSQSYCTAKTES</sequence>
<evidence type="ECO:0000259" key="3">
    <source>
        <dbReference type="Pfam" id="PF01464"/>
    </source>
</evidence>
<protein>
    <submittedName>
        <fullName evidence="4">Lytic transglycosylase domain-containing protein</fullName>
    </submittedName>
</protein>
<feature type="domain" description="Transglycosylase SLT" evidence="3">
    <location>
        <begin position="100"/>
        <end position="168"/>
    </location>
</feature>
<dbReference type="OrthoDB" id="5763339at2"/>
<comment type="similarity">
    <text evidence="1">Belongs to the virb1 family.</text>
</comment>
<gene>
    <name evidence="4" type="ORF">C9E81_03755</name>
</gene>
<feature type="chain" id="PRO_5018077578" evidence="2">
    <location>
        <begin position="26"/>
        <end position="216"/>
    </location>
</feature>
<evidence type="ECO:0000256" key="1">
    <source>
        <dbReference type="ARBA" id="ARBA00009387"/>
    </source>
</evidence>
<dbReference type="InterPro" id="IPR008258">
    <property type="entry name" value="Transglycosylase_SLT_dom_1"/>
</dbReference>
<organism evidence="4 5">
    <name type="scientific">Paracoccus alkanivorans</name>
    <dbReference type="NCBI Taxonomy" id="2116655"/>
    <lineage>
        <taxon>Bacteria</taxon>
        <taxon>Pseudomonadati</taxon>
        <taxon>Pseudomonadota</taxon>
        <taxon>Alphaproteobacteria</taxon>
        <taxon>Rhodobacterales</taxon>
        <taxon>Paracoccaceae</taxon>
        <taxon>Paracoccus</taxon>
    </lineage>
</organism>
<name>A0A3M0MK87_9RHOB</name>
<dbReference type="EMBL" id="QOKZ01000001">
    <property type="protein sequence ID" value="RMC37855.1"/>
    <property type="molecule type" value="Genomic_DNA"/>
</dbReference>